<keyword evidence="2" id="KW-1185">Reference proteome</keyword>
<name>A0A6G0U6G0_APHGL</name>
<feature type="non-terminal residue" evidence="1">
    <location>
        <position position="1"/>
    </location>
</feature>
<comment type="caution">
    <text evidence="1">The sequence shown here is derived from an EMBL/GenBank/DDBJ whole genome shotgun (WGS) entry which is preliminary data.</text>
</comment>
<evidence type="ECO:0000313" key="2">
    <source>
        <dbReference type="Proteomes" id="UP000475862"/>
    </source>
</evidence>
<dbReference type="EMBL" id="VYZN01000002">
    <property type="protein sequence ID" value="KAE9544199.1"/>
    <property type="molecule type" value="Genomic_DNA"/>
</dbReference>
<gene>
    <name evidence="1" type="ORF">AGLY_001378</name>
</gene>
<dbReference type="Proteomes" id="UP000475862">
    <property type="component" value="Unassembled WGS sequence"/>
</dbReference>
<organism evidence="1 2">
    <name type="scientific">Aphis glycines</name>
    <name type="common">Soybean aphid</name>
    <dbReference type="NCBI Taxonomy" id="307491"/>
    <lineage>
        <taxon>Eukaryota</taxon>
        <taxon>Metazoa</taxon>
        <taxon>Ecdysozoa</taxon>
        <taxon>Arthropoda</taxon>
        <taxon>Hexapoda</taxon>
        <taxon>Insecta</taxon>
        <taxon>Pterygota</taxon>
        <taxon>Neoptera</taxon>
        <taxon>Paraneoptera</taxon>
        <taxon>Hemiptera</taxon>
        <taxon>Sternorrhyncha</taxon>
        <taxon>Aphidomorpha</taxon>
        <taxon>Aphidoidea</taxon>
        <taxon>Aphididae</taxon>
        <taxon>Aphidini</taxon>
        <taxon>Aphis</taxon>
        <taxon>Aphis</taxon>
    </lineage>
</organism>
<protein>
    <submittedName>
        <fullName evidence="1">Uncharacterized protein</fullName>
    </submittedName>
</protein>
<reference evidence="1 2" key="1">
    <citation type="submission" date="2019-08" db="EMBL/GenBank/DDBJ databases">
        <title>The genome of the soybean aphid Biotype 1, its phylome, world population structure and adaptation to the North American continent.</title>
        <authorList>
            <person name="Giordano R."/>
            <person name="Donthu R.K."/>
            <person name="Hernandez A.G."/>
            <person name="Wright C.L."/>
            <person name="Zimin A.V."/>
        </authorList>
    </citation>
    <scope>NUCLEOTIDE SEQUENCE [LARGE SCALE GENOMIC DNA]</scope>
    <source>
        <tissue evidence="1">Whole aphids</tissue>
    </source>
</reference>
<proteinExistence type="predicted"/>
<sequence length="186" mass="21342">VNEVSLLIISSSSILFINFEGSSQKSPLSSTPPECQNNDLVLSEKQKNKLYNISTFQIDIYNVIKVYYKLPNIGLTKFLFASKKPCKCKTIRFILCAVFNNISNGLLEFKSSTYKRSIIIEFQYFMTETLTNSTSIYTKQLQTASALINKFDHTDNIFTKSTLIVFPILERRSDLLSFELNWCLII</sequence>
<dbReference type="AlphaFoldDB" id="A0A6G0U6G0"/>
<evidence type="ECO:0000313" key="1">
    <source>
        <dbReference type="EMBL" id="KAE9544199.1"/>
    </source>
</evidence>
<accession>A0A6G0U6G0</accession>